<feature type="domain" description="UGSC-like" evidence="1">
    <location>
        <begin position="12"/>
        <end position="188"/>
    </location>
</feature>
<name>A0A7U3UW55_9ACTN</name>
<dbReference type="KEGG" id="arev:RVR_8708"/>
<dbReference type="EMBL" id="AP018365">
    <property type="protein sequence ID" value="BBB01341.1"/>
    <property type="molecule type" value="Genomic_DNA"/>
</dbReference>
<dbReference type="Pfam" id="PF24696">
    <property type="entry name" value="UGSC"/>
    <property type="match status" value="1"/>
</dbReference>
<evidence type="ECO:0000313" key="2">
    <source>
        <dbReference type="EMBL" id="BBB01341.1"/>
    </source>
</evidence>
<dbReference type="AlphaFoldDB" id="A0A7U3UW55"/>
<reference evidence="2 3" key="1">
    <citation type="journal article" date="2010" name="J. Bacteriol.">
        <title>Biochemical characterization of a novel indole prenyltransferase from Streptomyces sp. SN-593.</title>
        <authorList>
            <person name="Takahashi S."/>
            <person name="Takagi H."/>
            <person name="Toyoda A."/>
            <person name="Uramoto M."/>
            <person name="Nogawa T."/>
            <person name="Ueki M."/>
            <person name="Sakaki Y."/>
            <person name="Osada H."/>
        </authorList>
    </citation>
    <scope>NUCLEOTIDE SEQUENCE [LARGE SCALE GENOMIC DNA]</scope>
    <source>
        <strain evidence="2 3">SN-593</strain>
    </source>
</reference>
<dbReference type="InterPro" id="IPR057767">
    <property type="entry name" value="UGSC-like_dom"/>
</dbReference>
<proteinExistence type="predicted"/>
<evidence type="ECO:0000313" key="3">
    <source>
        <dbReference type="Proteomes" id="UP000595703"/>
    </source>
</evidence>
<keyword evidence="3" id="KW-1185">Reference proteome</keyword>
<evidence type="ECO:0000259" key="1">
    <source>
        <dbReference type="Pfam" id="PF24696"/>
    </source>
</evidence>
<reference evidence="2 3" key="3">
    <citation type="journal article" date="2011" name="Nat. Chem. Biol.">
        <title>Reveromycin A biosynthesis uses RevG and RevJ for stereospecific spiroacetal formation.</title>
        <authorList>
            <person name="Takahashi S."/>
            <person name="Toyoda A."/>
            <person name="Sekiyama Y."/>
            <person name="Takagi H."/>
            <person name="Nogawa T."/>
            <person name="Uramoto M."/>
            <person name="Suzuki R."/>
            <person name="Koshino H."/>
            <person name="Kumano T."/>
            <person name="Panthee S."/>
            <person name="Dairi T."/>
            <person name="Ishikawa J."/>
            <person name="Ikeda H."/>
            <person name="Sakaki Y."/>
            <person name="Osada H."/>
        </authorList>
    </citation>
    <scope>NUCLEOTIDE SEQUENCE [LARGE SCALE GENOMIC DNA]</scope>
    <source>
        <strain evidence="2 3">SN-593</strain>
    </source>
</reference>
<sequence length="576" mass="62996">MGQMMNEPVYEVTWPLASSTVKEIEAKPRISDLSKATIGHLSHYGFRHNEMRPIVEEVLSERYPGITFVGPDEFGNIHGPRHGKDTLPVLPDKLKEYGVDAVITGVGSCGTCTPAVVRASMVAEKAGVPSTTIVATSFLRQAGTVARMEGMADLCISEFPGVIMNQSDEELRRNTIDVLVPNIVEQLTRTVTTAAPVVEPEPGSIVFTGTFDEVNEYFLKNQWSDGLPIVPPTLDRVEAFLRFTDRDPAEVLGVIQPENREATVWSVAVNGVMSGCRPEYLPILIGIVEAMAEPNFYARDFGATPGLEPLVVVSGPIVKQLDFNYETAVMRVGRQANTSIGRFARMFMRNIVGLRFSPDDSDKASIGLGMNVVLAENEDAVTEVGWTSHAETFGFSREDNVVTVQSVMASTIPIYTAGDTAKEHLDTLVEIFGGTCAGWAHTGIKKGKNFPLLIMSPGVAKIIARNGLSKRDVQQYLFDHTRIKVSTLNRHAWELGYTEYDLRQLHAEGMVSSAYVESDDPDRLVPVFVKPEGIGIVLSGDPGRNQSKGFVQNQSHGYPTAKKIALPADWEANLGR</sequence>
<protein>
    <recommendedName>
        <fullName evidence="1">UGSC-like domain-containing protein</fullName>
    </recommendedName>
</protein>
<organism evidence="2 3">
    <name type="scientific">Actinacidiphila reveromycinica</name>
    <dbReference type="NCBI Taxonomy" id="659352"/>
    <lineage>
        <taxon>Bacteria</taxon>
        <taxon>Bacillati</taxon>
        <taxon>Actinomycetota</taxon>
        <taxon>Actinomycetes</taxon>
        <taxon>Kitasatosporales</taxon>
        <taxon>Streptomycetaceae</taxon>
        <taxon>Actinacidiphila</taxon>
    </lineage>
</organism>
<gene>
    <name evidence="2" type="ORF">RVR_8708</name>
</gene>
<dbReference type="Proteomes" id="UP000595703">
    <property type="component" value="Chromosome"/>
</dbReference>
<reference evidence="2 3" key="2">
    <citation type="journal article" date="2011" name="J. Antibiot.">
        <title>Furaquinocins I and J: novel polyketide isoprenoid hybrid compounds from Streptomyces reveromyceticus SN-593.</title>
        <authorList>
            <person name="Panthee S."/>
            <person name="Takahashi S."/>
            <person name="Takagi H."/>
            <person name="Nogawa T."/>
            <person name="Oowada E."/>
            <person name="Uramoto M."/>
            <person name="Osada H."/>
        </authorList>
    </citation>
    <scope>NUCLEOTIDE SEQUENCE [LARGE SCALE GENOMIC DNA]</scope>
    <source>
        <strain evidence="2 3">SN-593</strain>
    </source>
</reference>
<reference evidence="2 3" key="4">
    <citation type="journal article" date="2020" name="Sci. Rep.">
        <title>beta-carboline chemical signals induce reveromycin production through a LuxR family regulator in Streptomyces sp. SN-593.</title>
        <authorList>
            <person name="Panthee S."/>
            <person name="Kito N."/>
            <person name="Hayashi T."/>
            <person name="Shimizu T."/>
            <person name="Ishikawa J."/>
            <person name="Hamamoto H."/>
            <person name="Osada H."/>
            <person name="Takahashi S."/>
        </authorList>
    </citation>
    <scope>NUCLEOTIDE SEQUENCE [LARGE SCALE GENOMIC DNA]</scope>
    <source>
        <strain evidence="2 3">SN-593</strain>
    </source>
</reference>
<accession>A0A7U3UW55</accession>